<name>A0A073B0Z3_9PSEU</name>
<proteinExistence type="inferred from homology"/>
<reference evidence="3 4" key="1">
    <citation type="submission" date="2014-06" db="EMBL/GenBank/DDBJ databases">
        <title>Saccharopolyspora rectivirgula DSM-43113 Genome sequencing.</title>
        <authorList>
            <person name="Barrera C."/>
            <person name="Millon L."/>
            <person name="Rognon B."/>
            <person name="Zaugg C."/>
            <person name="Monod M."/>
        </authorList>
    </citation>
    <scope>NUCLEOTIDE SEQUENCE [LARGE SCALE GENOMIC DNA]</scope>
    <source>
        <strain evidence="3 4">DSM 43113</strain>
    </source>
</reference>
<dbReference type="InterPro" id="IPR014729">
    <property type="entry name" value="Rossmann-like_a/b/a_fold"/>
</dbReference>
<dbReference type="EMBL" id="JNVU01000017">
    <property type="protein sequence ID" value="KEI44967.1"/>
    <property type="molecule type" value="Genomic_DNA"/>
</dbReference>
<comment type="caution">
    <text evidence="3">The sequence shown here is derived from an EMBL/GenBank/DDBJ whole genome shotgun (WGS) entry which is preliminary data.</text>
</comment>
<dbReference type="CDD" id="cd23659">
    <property type="entry name" value="USP_At3g01520-like"/>
    <property type="match status" value="1"/>
</dbReference>
<dbReference type="InterPro" id="IPR006015">
    <property type="entry name" value="Universal_stress_UspA"/>
</dbReference>
<dbReference type="PRINTS" id="PR01438">
    <property type="entry name" value="UNVRSLSTRESS"/>
</dbReference>
<dbReference type="RefSeq" id="WP_029722690.1">
    <property type="nucleotide sequence ID" value="NZ_JAJUIW010000079.1"/>
</dbReference>
<comment type="similarity">
    <text evidence="1">Belongs to the universal stress protein A family.</text>
</comment>
<sequence>MTHADHIVVGVDGSDSSEAALRWAIAQARLTSGTITALMTWELPALYDWPMPTAEEVSQTSQNQLAKVIANATGGDDSVPVAPRVAHGHPAKALLRLAADSDASLLVVGSRGLGTFRRVLLGSVAQYCVQHATCPVVVVRR</sequence>
<feature type="domain" description="UspA" evidence="2">
    <location>
        <begin position="5"/>
        <end position="140"/>
    </location>
</feature>
<dbReference type="STRING" id="28042.GU90_07065"/>
<organism evidence="3 4">
    <name type="scientific">Saccharopolyspora rectivirgula</name>
    <dbReference type="NCBI Taxonomy" id="28042"/>
    <lineage>
        <taxon>Bacteria</taxon>
        <taxon>Bacillati</taxon>
        <taxon>Actinomycetota</taxon>
        <taxon>Actinomycetes</taxon>
        <taxon>Pseudonocardiales</taxon>
        <taxon>Pseudonocardiaceae</taxon>
        <taxon>Saccharopolyspora</taxon>
    </lineage>
</organism>
<dbReference type="SUPFAM" id="SSF52402">
    <property type="entry name" value="Adenine nucleotide alpha hydrolases-like"/>
    <property type="match status" value="1"/>
</dbReference>
<dbReference type="Proteomes" id="UP000031419">
    <property type="component" value="Unassembled WGS sequence"/>
</dbReference>
<dbReference type="PANTHER" id="PTHR31964">
    <property type="entry name" value="ADENINE NUCLEOTIDE ALPHA HYDROLASES-LIKE SUPERFAMILY PROTEIN"/>
    <property type="match status" value="1"/>
</dbReference>
<dbReference type="Pfam" id="PF00582">
    <property type="entry name" value="Usp"/>
    <property type="match status" value="1"/>
</dbReference>
<evidence type="ECO:0000256" key="1">
    <source>
        <dbReference type="ARBA" id="ARBA00008791"/>
    </source>
</evidence>
<accession>A0A073B0Z3</accession>
<dbReference type="PANTHER" id="PTHR31964:SF113">
    <property type="entry name" value="USPA DOMAIN-CONTAINING PROTEIN"/>
    <property type="match status" value="1"/>
</dbReference>
<gene>
    <name evidence="3" type="ORF">GU90_07065</name>
</gene>
<protein>
    <recommendedName>
        <fullName evidence="2">UspA domain-containing protein</fullName>
    </recommendedName>
</protein>
<dbReference type="InterPro" id="IPR006016">
    <property type="entry name" value="UspA"/>
</dbReference>
<dbReference type="Gene3D" id="3.40.50.620">
    <property type="entry name" value="HUPs"/>
    <property type="match status" value="1"/>
</dbReference>
<evidence type="ECO:0000313" key="4">
    <source>
        <dbReference type="Proteomes" id="UP000031419"/>
    </source>
</evidence>
<evidence type="ECO:0000313" key="3">
    <source>
        <dbReference type="EMBL" id="KEI44967.1"/>
    </source>
</evidence>
<dbReference type="eggNOG" id="COG0589">
    <property type="taxonomic scope" value="Bacteria"/>
</dbReference>
<evidence type="ECO:0000259" key="2">
    <source>
        <dbReference type="Pfam" id="PF00582"/>
    </source>
</evidence>
<keyword evidence="4" id="KW-1185">Reference proteome</keyword>
<dbReference type="AlphaFoldDB" id="A0A073B0Z3"/>